<reference evidence="1" key="1">
    <citation type="submission" date="2018-06" db="EMBL/GenBank/DDBJ databases">
        <authorList>
            <person name="Zhirakovskaya E."/>
        </authorList>
    </citation>
    <scope>NUCLEOTIDE SEQUENCE</scope>
</reference>
<proteinExistence type="predicted"/>
<evidence type="ECO:0000313" key="1">
    <source>
        <dbReference type="EMBL" id="VAW46890.1"/>
    </source>
</evidence>
<protein>
    <recommendedName>
        <fullName evidence="2">Carboxypeptidase regulatory-like domain-containing protein</fullName>
    </recommendedName>
</protein>
<evidence type="ECO:0008006" key="2">
    <source>
        <dbReference type="Google" id="ProtNLM"/>
    </source>
</evidence>
<name>A0A3B0W2Z9_9ZZZZ</name>
<organism evidence="1">
    <name type="scientific">hydrothermal vent metagenome</name>
    <dbReference type="NCBI Taxonomy" id="652676"/>
    <lineage>
        <taxon>unclassified sequences</taxon>
        <taxon>metagenomes</taxon>
        <taxon>ecological metagenomes</taxon>
    </lineage>
</organism>
<gene>
    <name evidence="1" type="ORF">MNBD_GAMMA04-626</name>
</gene>
<dbReference type="AlphaFoldDB" id="A0A3B0W2Z9"/>
<dbReference type="EMBL" id="UOFB01000164">
    <property type="protein sequence ID" value="VAW46890.1"/>
    <property type="molecule type" value="Genomic_DNA"/>
</dbReference>
<accession>A0A3B0W2Z9</accession>
<sequence length="888" mass="99062">MKKFVIYGRITDKESQKGLSCLKVEALDKDLLIDDRLGSVTTDDAGYFEITYDKGDFQELFFDQKPDIYLQVKNQKGEVLFNTEDKVKYNASRIEEINISIPEKTIETIEVENERRQFKQLVSINPNYFGTLSTIDTVATYKPAILLSKQTKYEQLSCVGLLPDENLLEAVIEIKKPFGYKGNLCSEGSKEYVSFYIDYNDGAGFVSIGAAASVTVHDLTFVNEDNLYYSVRQNFIPEEYLDCDTPQIVKVRAILSWEQIPSGANYTPVWGNVVERWIQIKPKSTGIIFYPIPPLFPISDYKPFPFKGIEKVTFSPKEAASPTPPTPSFPSLSQFMMTGDKAEIKALVLKTIEAEEKIKEAGNVETERFEFNTLIMKNPNYFGAISSSQDSTEILNSVYSLPQSTMKLMLPKLEINPDWLIPVKPMLYNTTFEELKCIGLRPEEDLLEAIIEVKKSSGFSGDLCTLGSTQYVAFYIDFRDGSGYQYIATSSIAAHDIPEADDKHLSYAVKATIGNITSKLKSCSVENIVNVKAILSWNQDPTPFGHLYTPTWGNVLTRHVQIRPKDGASVKCDIEIINNVHTDEVSQTGSQKGLAIKINSSGSAVPYVFDRPFGRTIACWGNVNIPNAVFYRFLYSDDNGSSWNNITDKRIARNPLPWIITETRAPDGDGWFNINDYRTDITNYSLTALLHWDSRGKNGDYLLKLEVVKADKTTLLCEDETAIKLDNKGVELFEFGGTPTLLPAKGVVVKDSSGQYKKCEEFKGSENIEIFGNFRDDYFSGFSLKVFGGNIAISGSAAVASGRYDAPVPSVLDNTGTVGAFDGGMGTKLATLNLCTISQTPVKVKCAYGIRLYVSDRAIVGSVRGYEYRTSRHSDSAYVTFNWDPNGC</sequence>